<feature type="coiled-coil region" evidence="1">
    <location>
        <begin position="116"/>
        <end position="150"/>
    </location>
</feature>
<dbReference type="AlphaFoldDB" id="A0A7M1B7H0"/>
<keyword evidence="1" id="KW-0175">Coiled coil</keyword>
<accession>A0A7M1B7H0</accession>
<gene>
    <name evidence="2" type="ORF">FJR45_12170</name>
</gene>
<dbReference type="RefSeq" id="WP_193150776.1">
    <property type="nucleotide sequence ID" value="NZ_CP041235.1"/>
</dbReference>
<evidence type="ECO:0008006" key="4">
    <source>
        <dbReference type="Google" id="ProtNLM"/>
    </source>
</evidence>
<sequence>MKKDETLKSLENAEIELTRLVETAKSLIDGIDPEDRVLPTSSRETKFGQWFYTDGQKLKILSNNPLECMSNIEELHNKLHERYREIFDLYFSEEKKSGFLSKIFKQKQKVLSESELQLVSEKYAEIEKTAQELLAEIARLQRRLVAVSEEKINALV</sequence>
<dbReference type="Gene3D" id="1.20.120.30">
    <property type="entry name" value="Aspartate receptor, ligand-binding domain"/>
    <property type="match status" value="1"/>
</dbReference>
<organism evidence="2 3">
    <name type="scientific">Sulfurimonas sediminis</name>
    <dbReference type="NCBI Taxonomy" id="2590020"/>
    <lineage>
        <taxon>Bacteria</taxon>
        <taxon>Pseudomonadati</taxon>
        <taxon>Campylobacterota</taxon>
        <taxon>Epsilonproteobacteria</taxon>
        <taxon>Campylobacterales</taxon>
        <taxon>Sulfurimonadaceae</taxon>
        <taxon>Sulfurimonas</taxon>
    </lineage>
</organism>
<protein>
    <recommendedName>
        <fullName evidence="4">Chemoreceptor zinc-binding domain-containing protein</fullName>
    </recommendedName>
</protein>
<name>A0A7M1B7H0_9BACT</name>
<evidence type="ECO:0000313" key="3">
    <source>
        <dbReference type="Proteomes" id="UP000593719"/>
    </source>
</evidence>
<evidence type="ECO:0000313" key="2">
    <source>
        <dbReference type="EMBL" id="QOP44652.1"/>
    </source>
</evidence>
<keyword evidence="3" id="KW-1185">Reference proteome</keyword>
<dbReference type="EMBL" id="CP041235">
    <property type="protein sequence ID" value="QOP44652.1"/>
    <property type="molecule type" value="Genomic_DNA"/>
</dbReference>
<proteinExistence type="predicted"/>
<dbReference type="Proteomes" id="UP000593719">
    <property type="component" value="Chromosome"/>
</dbReference>
<evidence type="ECO:0000256" key="1">
    <source>
        <dbReference type="SAM" id="Coils"/>
    </source>
</evidence>
<reference evidence="2 3" key="1">
    <citation type="submission" date="2019-06" db="EMBL/GenBank/DDBJ databases">
        <title>Sulfurimonas gotlandica sp. nov., a chemoautotrophic and psychrotolerant epsilonproteobacterium isolated from a pelagic redoxcline, and an emended description of the genus Sulfurimonas.</title>
        <authorList>
            <person name="Wang S."/>
            <person name="Jiang L."/>
            <person name="Shao Z."/>
        </authorList>
    </citation>
    <scope>NUCLEOTIDE SEQUENCE [LARGE SCALE GENOMIC DNA]</scope>
    <source>
        <strain evidence="2 3">S2-6</strain>
    </source>
</reference>
<dbReference type="KEGG" id="ssei:FJR45_12170"/>